<comment type="function">
    <text evidence="5">Removes the pyruvyl group from chorismate, with concomitant aromatization of the ring, to provide 4-hydroxybenzoate (4HB) for the ubiquinone pathway.</text>
</comment>
<comment type="subcellular location">
    <subcellularLocation>
        <location evidence="5">Cytoplasm</location>
    </subcellularLocation>
</comment>
<dbReference type="GO" id="GO:0006744">
    <property type="term" value="P:ubiquinone biosynthetic process"/>
    <property type="evidence" value="ECO:0007669"/>
    <property type="project" value="UniProtKB-UniRule"/>
</dbReference>
<dbReference type="PANTHER" id="PTHR38683:SF1">
    <property type="entry name" value="CHORISMATE PYRUVATE-LYASE"/>
    <property type="match status" value="1"/>
</dbReference>
<comment type="similarity">
    <text evidence="5">Belongs to the UbiC family.</text>
</comment>
<protein>
    <recommendedName>
        <fullName evidence="5">Probable chorismate pyruvate-lyase</fullName>
        <shortName evidence="5">CL</shortName>
        <shortName evidence="5">CPL</shortName>
        <ecNumber evidence="5">4.1.3.40</ecNumber>
    </recommendedName>
</protein>
<keyword evidence="4 5" id="KW-0670">Pyruvate</keyword>
<organism evidence="6 7">
    <name type="scientific">Cupriavidus gilardii J11</name>
    <dbReference type="NCBI Taxonomy" id="936133"/>
    <lineage>
        <taxon>Bacteria</taxon>
        <taxon>Pseudomonadati</taxon>
        <taxon>Pseudomonadota</taxon>
        <taxon>Betaproteobacteria</taxon>
        <taxon>Burkholderiales</taxon>
        <taxon>Burkholderiaceae</taxon>
        <taxon>Cupriavidus</taxon>
    </lineage>
</organism>
<evidence type="ECO:0000256" key="4">
    <source>
        <dbReference type="ARBA" id="ARBA00023317"/>
    </source>
</evidence>
<comment type="caution">
    <text evidence="5">Lacks conserved residue(s) required for the propagation of feature annotation.</text>
</comment>
<keyword evidence="2 5" id="KW-0831">Ubiquinone biosynthesis</keyword>
<keyword evidence="7" id="KW-1185">Reference proteome</keyword>
<dbReference type="HAMAP" id="MF_01632">
    <property type="entry name" value="UbiC"/>
    <property type="match status" value="1"/>
</dbReference>
<dbReference type="Pfam" id="PF04345">
    <property type="entry name" value="Chor_lyase"/>
    <property type="match status" value="1"/>
</dbReference>
<proteinExistence type="inferred from homology"/>
<dbReference type="EC" id="4.1.3.40" evidence="5"/>
<dbReference type="EMBL" id="VLJN01000067">
    <property type="protein sequence ID" value="TWG78742.1"/>
    <property type="molecule type" value="Genomic_DNA"/>
</dbReference>
<reference evidence="6 7" key="1">
    <citation type="submission" date="2019-07" db="EMBL/GenBank/DDBJ databases">
        <title>Genome sequencing of lignin-degrading bacterial isolates.</title>
        <authorList>
            <person name="Gladden J."/>
        </authorList>
    </citation>
    <scope>NUCLEOTIDE SEQUENCE [LARGE SCALE GENOMIC DNA]</scope>
    <source>
        <strain evidence="6 7">J11</strain>
    </source>
</reference>
<feature type="binding site" evidence="5">
    <location>
        <position position="89"/>
    </location>
    <ligand>
        <name>substrate</name>
    </ligand>
</feature>
<evidence type="ECO:0000313" key="6">
    <source>
        <dbReference type="EMBL" id="TWG78742.1"/>
    </source>
</evidence>
<comment type="caution">
    <text evidence="6">The sequence shown here is derived from an EMBL/GenBank/DDBJ whole genome shotgun (WGS) entry which is preliminary data.</text>
</comment>
<evidence type="ECO:0000256" key="1">
    <source>
        <dbReference type="ARBA" id="ARBA00022490"/>
    </source>
</evidence>
<sequence length="250" mass="26890">MAPMRRAVTMREIAAARVRRCEWHRHLPFDANVGANLRRWVTGDGSLTARLVSASSRFRVSRLSQRLEAPLADEWHALGLAAPVPVIARDVLLVCDNVPAVYGHTVVDPRHAPRDWPFLGGLGDRPLGGALFVDPRVRRAPFEFARLLPHHPLVRRLRRAVPDLVVAGPLPARRSVFRRGDGVMMVTEVFLPDLATRRAPTGAVGRVLRGATPRAGMSAAAAQARGAVQAVADAAAVAAAGVPKVAVVDA</sequence>
<evidence type="ECO:0000313" key="7">
    <source>
        <dbReference type="Proteomes" id="UP000318141"/>
    </source>
</evidence>
<comment type="catalytic activity">
    <reaction evidence="5">
        <text>chorismate = 4-hydroxybenzoate + pyruvate</text>
        <dbReference type="Rhea" id="RHEA:16505"/>
        <dbReference type="ChEBI" id="CHEBI:15361"/>
        <dbReference type="ChEBI" id="CHEBI:17879"/>
        <dbReference type="ChEBI" id="CHEBI:29748"/>
        <dbReference type="EC" id="4.1.3.40"/>
    </reaction>
</comment>
<dbReference type="AlphaFoldDB" id="A0A562B0I7"/>
<dbReference type="Proteomes" id="UP000318141">
    <property type="component" value="Unassembled WGS sequence"/>
</dbReference>
<keyword evidence="1 5" id="KW-0963">Cytoplasm</keyword>
<feature type="binding site" evidence="5">
    <location>
        <position position="188"/>
    </location>
    <ligand>
        <name>substrate</name>
    </ligand>
</feature>
<dbReference type="GO" id="GO:0005829">
    <property type="term" value="C:cytosol"/>
    <property type="evidence" value="ECO:0007669"/>
    <property type="project" value="TreeGrafter"/>
</dbReference>
<dbReference type="PANTHER" id="PTHR38683">
    <property type="entry name" value="CHORISMATE PYRUVATE-LYASE"/>
    <property type="match status" value="1"/>
</dbReference>
<dbReference type="Gene3D" id="3.40.1410.10">
    <property type="entry name" value="Chorismate lyase-like"/>
    <property type="match status" value="1"/>
</dbReference>
<keyword evidence="3 5" id="KW-0456">Lyase</keyword>
<accession>A0A562B0I7</accession>
<feature type="binding site" evidence="5">
    <location>
        <position position="127"/>
    </location>
    <ligand>
        <name>substrate</name>
    </ligand>
</feature>
<dbReference type="UniPathway" id="UPA00232"/>
<comment type="pathway">
    <text evidence="5">Cofactor biosynthesis; ubiquinone biosynthesis.</text>
</comment>
<evidence type="ECO:0000256" key="2">
    <source>
        <dbReference type="ARBA" id="ARBA00022688"/>
    </source>
</evidence>
<dbReference type="GO" id="GO:0042866">
    <property type="term" value="P:pyruvate biosynthetic process"/>
    <property type="evidence" value="ECO:0007669"/>
    <property type="project" value="UniProtKB-UniRule"/>
</dbReference>
<evidence type="ECO:0000256" key="5">
    <source>
        <dbReference type="HAMAP-Rule" id="MF_01632"/>
    </source>
</evidence>
<gene>
    <name evidence="5" type="primary">ubiC</name>
    <name evidence="6" type="ORF">L602_000900000460</name>
</gene>
<dbReference type="GO" id="GO:0008813">
    <property type="term" value="F:chorismate lyase activity"/>
    <property type="evidence" value="ECO:0007669"/>
    <property type="project" value="UniProtKB-UniRule"/>
</dbReference>
<dbReference type="InterPro" id="IPR028978">
    <property type="entry name" value="Chorismate_lyase_/UTRA_dom_sf"/>
</dbReference>
<name>A0A562B0I7_9BURK</name>
<evidence type="ECO:0000256" key="3">
    <source>
        <dbReference type="ARBA" id="ARBA00023239"/>
    </source>
</evidence>
<dbReference type="InterPro" id="IPR007440">
    <property type="entry name" value="Chorismate--pyruvate_lyase"/>
</dbReference>
<dbReference type="SUPFAM" id="SSF64288">
    <property type="entry name" value="Chorismate lyase-like"/>
    <property type="match status" value="1"/>
</dbReference>